<evidence type="ECO:0000256" key="4">
    <source>
        <dbReference type="ARBA" id="ARBA00022679"/>
    </source>
</evidence>
<evidence type="ECO:0000259" key="9">
    <source>
        <dbReference type="Pfam" id="PF13231"/>
    </source>
</evidence>
<reference evidence="10 11" key="1">
    <citation type="submission" date="2020-10" db="EMBL/GenBank/DDBJ databases">
        <title>Ca. Dormibacterota MAGs.</title>
        <authorList>
            <person name="Montgomery K."/>
        </authorList>
    </citation>
    <scope>NUCLEOTIDE SEQUENCE [LARGE SCALE GENOMIC DNA]</scope>
    <source>
        <strain evidence="10">SC8811_S16_3</strain>
    </source>
</reference>
<dbReference type="Pfam" id="PF13231">
    <property type="entry name" value="PMT_2"/>
    <property type="match status" value="1"/>
</dbReference>
<keyword evidence="6 8" id="KW-1133">Transmembrane helix</keyword>
<gene>
    <name evidence="10" type="ORF">JF888_02950</name>
</gene>
<evidence type="ECO:0000256" key="7">
    <source>
        <dbReference type="ARBA" id="ARBA00023136"/>
    </source>
</evidence>
<feature type="domain" description="Glycosyltransferase RgtA/B/C/D-like" evidence="9">
    <location>
        <begin position="57"/>
        <end position="217"/>
    </location>
</feature>
<feature type="transmembrane region" description="Helical" evidence="8">
    <location>
        <begin position="110"/>
        <end position="128"/>
    </location>
</feature>
<evidence type="ECO:0000256" key="3">
    <source>
        <dbReference type="ARBA" id="ARBA00022676"/>
    </source>
</evidence>
<name>A0A934KFV2_9BACT</name>
<evidence type="ECO:0000256" key="5">
    <source>
        <dbReference type="ARBA" id="ARBA00022692"/>
    </source>
</evidence>
<feature type="transmembrane region" description="Helical" evidence="8">
    <location>
        <begin position="156"/>
        <end position="187"/>
    </location>
</feature>
<dbReference type="InterPro" id="IPR038731">
    <property type="entry name" value="RgtA/B/C-like"/>
</dbReference>
<dbReference type="EMBL" id="JAEKNQ010000013">
    <property type="protein sequence ID" value="MBJ7602143.1"/>
    <property type="molecule type" value="Genomic_DNA"/>
</dbReference>
<keyword evidence="5 8" id="KW-0812">Transmembrane</keyword>
<evidence type="ECO:0000256" key="6">
    <source>
        <dbReference type="ARBA" id="ARBA00022989"/>
    </source>
</evidence>
<evidence type="ECO:0000313" key="11">
    <source>
        <dbReference type="Proteomes" id="UP000620075"/>
    </source>
</evidence>
<dbReference type="RefSeq" id="WP_338176537.1">
    <property type="nucleotide sequence ID" value="NZ_JAEKNQ010000013.1"/>
</dbReference>
<dbReference type="PANTHER" id="PTHR33908">
    <property type="entry name" value="MANNOSYLTRANSFERASE YKCB-RELATED"/>
    <property type="match status" value="1"/>
</dbReference>
<feature type="transmembrane region" description="Helical" evidence="8">
    <location>
        <begin position="199"/>
        <end position="220"/>
    </location>
</feature>
<comment type="caution">
    <text evidence="10">The sequence shown here is derived from an EMBL/GenBank/DDBJ whole genome shotgun (WGS) entry which is preliminary data.</text>
</comment>
<dbReference type="AlphaFoldDB" id="A0A934KFV2"/>
<accession>A0A934KFV2</accession>
<proteinExistence type="predicted"/>
<feature type="transmembrane region" description="Helical" evidence="8">
    <location>
        <begin position="269"/>
        <end position="287"/>
    </location>
</feature>
<dbReference type="PANTHER" id="PTHR33908:SF11">
    <property type="entry name" value="MEMBRANE PROTEIN"/>
    <property type="match status" value="1"/>
</dbReference>
<feature type="transmembrane region" description="Helical" evidence="8">
    <location>
        <begin position="240"/>
        <end position="262"/>
    </location>
</feature>
<keyword evidence="3" id="KW-0328">Glycosyltransferase</keyword>
<feature type="transmembrane region" description="Helical" evidence="8">
    <location>
        <begin position="318"/>
        <end position="340"/>
    </location>
</feature>
<keyword evidence="7 8" id="KW-0472">Membrane</keyword>
<feature type="transmembrane region" description="Helical" evidence="8">
    <location>
        <begin position="293"/>
        <end position="311"/>
    </location>
</feature>
<evidence type="ECO:0000256" key="2">
    <source>
        <dbReference type="ARBA" id="ARBA00022475"/>
    </source>
</evidence>
<comment type="subcellular location">
    <subcellularLocation>
        <location evidence="1">Cell membrane</location>
        <topology evidence="1">Multi-pass membrane protein</topology>
    </subcellularLocation>
</comment>
<evidence type="ECO:0000256" key="8">
    <source>
        <dbReference type="SAM" id="Phobius"/>
    </source>
</evidence>
<dbReference type="InterPro" id="IPR050297">
    <property type="entry name" value="LipidA_mod_glycosyltrf_83"/>
</dbReference>
<organism evidence="10 11">
    <name type="scientific">Candidatus Dormiibacter inghamiae</name>
    <dbReference type="NCBI Taxonomy" id="3127013"/>
    <lineage>
        <taxon>Bacteria</taxon>
        <taxon>Bacillati</taxon>
        <taxon>Candidatus Dormiibacterota</taxon>
        <taxon>Candidatus Dormibacteria</taxon>
        <taxon>Candidatus Dormibacterales</taxon>
        <taxon>Candidatus Dormibacteraceae</taxon>
        <taxon>Candidatus Dormiibacter</taxon>
    </lineage>
</organism>
<protein>
    <submittedName>
        <fullName evidence="10">Glycosyltransferase family 39 protein</fullName>
    </submittedName>
</protein>
<dbReference type="Proteomes" id="UP000620075">
    <property type="component" value="Unassembled WGS sequence"/>
</dbReference>
<dbReference type="GO" id="GO:0016763">
    <property type="term" value="F:pentosyltransferase activity"/>
    <property type="evidence" value="ECO:0007669"/>
    <property type="project" value="TreeGrafter"/>
</dbReference>
<sequence length="491" mass="53828">MPPSQQNSRLPTALLFGAAAAGVGALHLATNGTLGFHTDELYYLACGRHPALGYVDFPPVVPLLARLETGLLGVSPWTLRLLPSLLGGFLVALSGAYVRRLGGSLRRQGIALLTAIAAPYLLGANWVFQTVTFDQVTWMVSLYWFLCLVIDRRPRYWIYLGITLGIGLEVKYTIVGLIAGIGIAVLLTPWLRMELRTKYPWLAVAIALLIWAPNLVWQVVEGFPSLIYVMNHRGSGGGTVIFLIEFVVYLFFLLPVWLAGMVSLFRTRLLRPIGISCAVPLLIFLFVGKSYYAAATVPIALAQGLMAISQIERRKPRLGLEIAVVVATALGFVVFFQLLVPITPPNRLHAAGLDVKNEVFADSVGWADISNQVTTIYGDLPASERRNTVIISAYVGVPGAIHIYGNPSLLPDVVSPQLSYFYWVPNDLTATDALMVDYQPSRVAWMCRSPKLIAHLTVPYDVVGLEQGAPVTFCQLKAPIPKIWGQLRNFS</sequence>
<keyword evidence="4" id="KW-0808">Transferase</keyword>
<evidence type="ECO:0000256" key="1">
    <source>
        <dbReference type="ARBA" id="ARBA00004651"/>
    </source>
</evidence>
<evidence type="ECO:0000313" key="10">
    <source>
        <dbReference type="EMBL" id="MBJ7602143.1"/>
    </source>
</evidence>
<feature type="transmembrane region" description="Helical" evidence="8">
    <location>
        <begin position="77"/>
        <end position="98"/>
    </location>
</feature>
<keyword evidence="2" id="KW-1003">Cell membrane</keyword>
<dbReference type="GO" id="GO:0009103">
    <property type="term" value="P:lipopolysaccharide biosynthetic process"/>
    <property type="evidence" value="ECO:0007669"/>
    <property type="project" value="UniProtKB-ARBA"/>
</dbReference>
<dbReference type="GO" id="GO:0005886">
    <property type="term" value="C:plasma membrane"/>
    <property type="evidence" value="ECO:0007669"/>
    <property type="project" value="UniProtKB-SubCell"/>
</dbReference>